<protein>
    <submittedName>
        <fullName evidence="2">Uncharacterized protein</fullName>
    </submittedName>
</protein>
<feature type="transmembrane region" description="Helical" evidence="1">
    <location>
        <begin position="48"/>
        <end position="66"/>
    </location>
</feature>
<organism evidence="2 3">
    <name type="scientific">Fructilactobacillus hinvesii</name>
    <dbReference type="NCBI Taxonomy" id="2940300"/>
    <lineage>
        <taxon>Bacteria</taxon>
        <taxon>Bacillati</taxon>
        <taxon>Bacillota</taxon>
        <taxon>Bacilli</taxon>
        <taxon>Lactobacillales</taxon>
        <taxon>Lactobacillaceae</taxon>
        <taxon>Fructilactobacillus</taxon>
    </lineage>
</organism>
<evidence type="ECO:0000256" key="1">
    <source>
        <dbReference type="SAM" id="Phobius"/>
    </source>
</evidence>
<keyword evidence="3" id="KW-1185">Reference proteome</keyword>
<gene>
    <name evidence="2" type="ORF">M3M39_05805</name>
</gene>
<name>A0ABY5BSK4_9LACO</name>
<keyword evidence="1" id="KW-0472">Membrane</keyword>
<dbReference type="RefSeq" id="WP_252796926.1">
    <property type="nucleotide sequence ID" value="NZ_CP097118.1"/>
</dbReference>
<dbReference type="EMBL" id="CP097118">
    <property type="protein sequence ID" value="USS87635.1"/>
    <property type="molecule type" value="Genomic_DNA"/>
</dbReference>
<feature type="transmembrane region" description="Helical" evidence="1">
    <location>
        <begin position="87"/>
        <end position="107"/>
    </location>
</feature>
<keyword evidence="1" id="KW-1133">Transmembrane helix</keyword>
<evidence type="ECO:0000313" key="3">
    <source>
        <dbReference type="Proteomes" id="UP001057025"/>
    </source>
</evidence>
<keyword evidence="1" id="KW-0812">Transmembrane</keyword>
<sequence>MQAESSYLIKFLSTLLISGTLGFINYNILVNRGVFSVNSRKDERNKSYIFLSFIDFLVFQFIYNCINIALRCIKSNNILFVFLNENKLIIGIVISLTLIYCASPYIVPIVQKHLYEKYNKKRNQNNLADIVNKYPSEQAFDTKNIFVFIFDFDHKYITCGFVYSLNPSLEFKNQFILKPLKKNKYPDKFIENIELIAKSDKAFEKASEFLESDPNENKIYVDTDQKLIYFSFYLSSH</sequence>
<feature type="transmembrane region" description="Helical" evidence="1">
    <location>
        <begin position="7"/>
        <end position="28"/>
    </location>
</feature>
<evidence type="ECO:0000313" key="2">
    <source>
        <dbReference type="EMBL" id="USS87635.1"/>
    </source>
</evidence>
<accession>A0ABY5BSK4</accession>
<dbReference type="Proteomes" id="UP001057025">
    <property type="component" value="Chromosome"/>
</dbReference>
<proteinExistence type="predicted"/>
<reference evidence="2" key="1">
    <citation type="submission" date="2022-05" db="EMBL/GenBank/DDBJ databases">
        <authorList>
            <person name="Oliphant S.A."/>
            <person name="Watson-Haigh N.S."/>
            <person name="Sumby K.M."/>
            <person name="Gardner J.M."/>
            <person name="Jiranek V."/>
        </authorList>
    </citation>
    <scope>NUCLEOTIDE SEQUENCE</scope>
    <source>
        <strain evidence="2">KI11_C11</strain>
    </source>
</reference>